<evidence type="ECO:0000313" key="4">
    <source>
        <dbReference type="Proteomes" id="UP001190336"/>
    </source>
</evidence>
<dbReference type="EMBL" id="OY726394">
    <property type="protein sequence ID" value="CAJ1499739.1"/>
    <property type="molecule type" value="Genomic_DNA"/>
</dbReference>
<feature type="signal peptide" evidence="2">
    <location>
        <begin position="1"/>
        <end position="28"/>
    </location>
</feature>
<feature type="chain" id="PRO_5047515633" description="DUF4352 domain-containing protein" evidence="2">
    <location>
        <begin position="29"/>
        <end position="175"/>
    </location>
</feature>
<organism evidence="3 4">
    <name type="scientific">[Mycobacterium] kokjensenii</name>
    <dbReference type="NCBI Taxonomy" id="3064287"/>
    <lineage>
        <taxon>Bacteria</taxon>
        <taxon>Bacillati</taxon>
        <taxon>Actinomycetota</taxon>
        <taxon>Actinomycetes</taxon>
        <taxon>Mycobacteriales</taxon>
        <taxon>Mycobacteriaceae</taxon>
        <taxon>Mycolicibacter</taxon>
    </lineage>
</organism>
<sequence length="175" mass="17785">MNRPVLAFAATALLAAGPVAGCSGQAESADGQPPAAARPVAHPGDTLTLTRADGSNVVVTLDGVIRPATPTRSGAEPDTGYLATKFTITDPGPSEIEGSVNINVSVIGSDDQIHAADLKNVEECTNFDSGVFHLAPGESASGCVVFALPRGVDPVRVKYVPSAGFADDAGEWTID</sequence>
<evidence type="ECO:0008006" key="5">
    <source>
        <dbReference type="Google" id="ProtNLM"/>
    </source>
</evidence>
<dbReference type="RefSeq" id="WP_308473057.1">
    <property type="nucleotide sequence ID" value="NZ_OY726394.1"/>
</dbReference>
<evidence type="ECO:0000256" key="1">
    <source>
        <dbReference type="ARBA" id="ARBA00022729"/>
    </source>
</evidence>
<keyword evidence="4" id="KW-1185">Reference proteome</keyword>
<gene>
    <name evidence="3" type="ORF">MU0083_002257</name>
</gene>
<dbReference type="Proteomes" id="UP001190336">
    <property type="component" value="Chromosome"/>
</dbReference>
<proteinExistence type="predicted"/>
<dbReference type="InterPro" id="IPR029050">
    <property type="entry name" value="Immunoprotect_excell_Ig-like"/>
</dbReference>
<protein>
    <recommendedName>
        <fullName evidence="5">DUF4352 domain-containing protein</fullName>
    </recommendedName>
</protein>
<reference evidence="3 4" key="1">
    <citation type="submission" date="2023-08" db="EMBL/GenBank/DDBJ databases">
        <authorList>
            <person name="Folkvardsen B D."/>
            <person name="Norman A."/>
        </authorList>
    </citation>
    <scope>NUCLEOTIDE SEQUENCE [LARGE SCALE GENOMIC DNA]</scope>
    <source>
        <strain evidence="3 4">Mu0083</strain>
    </source>
</reference>
<keyword evidence="1 2" id="KW-0732">Signal</keyword>
<name>A0ABN9N6V9_9MYCO</name>
<accession>A0ABN9N6V9</accession>
<evidence type="ECO:0000313" key="3">
    <source>
        <dbReference type="EMBL" id="CAJ1499739.1"/>
    </source>
</evidence>
<dbReference type="Gene3D" id="2.60.40.1240">
    <property type="match status" value="1"/>
</dbReference>
<evidence type="ECO:0000256" key="2">
    <source>
        <dbReference type="SAM" id="SignalP"/>
    </source>
</evidence>